<sequence length="346" mass="37800">MGAPHSGGHGARVGWQHSGSQPGWELSTMRLQMPCPGEYPHTLWGGDGTMVFSKCSLGNCLPGSATAQSPALDHADITLHQCPAWVGNADPRTKSLPDSSSSGQGPWGLNPKNGEFAQPGEVTQHPSSVCRHRTTSTAHTGRDGEWWLVASEVSGKECHIPSSCVAKIRHRWLYEGISRQQAEELLLRPGNHSGSFLIRESQTRQGCYSLSVRRGERAAWASVTHYRIHRLDNGWLYISPRLTFPSLHNLVDHYSEFSEGLCCRLSEPCSTEAPRAAPASTPPAVIKKPSLHWDKIESSLLFSETASPPEESPISQGLREAISSYLILSETDTPEPDPTRKGVKNS</sequence>
<dbReference type="SUPFAM" id="SSF55550">
    <property type="entry name" value="SH2 domain"/>
    <property type="match status" value="1"/>
</dbReference>
<feature type="region of interest" description="Disordered" evidence="1">
    <location>
        <begin position="90"/>
        <end position="130"/>
    </location>
</feature>
<dbReference type="Gene3D" id="2.30.30.40">
    <property type="entry name" value="SH3 Domains"/>
    <property type="match status" value="1"/>
</dbReference>
<keyword evidence="3" id="KW-1185">Reference proteome</keyword>
<gene>
    <name evidence="2" type="primary">SLA2</name>
</gene>
<proteinExistence type="predicted"/>
<dbReference type="Pfam" id="PF00017">
    <property type="entry name" value="SH2"/>
    <property type="match status" value="1"/>
</dbReference>
<feature type="compositionally biased region" description="Gly residues" evidence="1">
    <location>
        <begin position="1"/>
        <end position="11"/>
    </location>
</feature>
<dbReference type="SMART" id="SM00252">
    <property type="entry name" value="SH2"/>
    <property type="match status" value="1"/>
</dbReference>
<name>A0A8U7MVP3_CORMO</name>
<dbReference type="AlphaFoldDB" id="A0A8U7MVP3"/>
<dbReference type="PANTHER" id="PTHR46037">
    <property type="entry name" value="PROTEIN ENHANCER OF SEVENLESS 2B"/>
    <property type="match status" value="1"/>
</dbReference>
<dbReference type="InterPro" id="IPR000980">
    <property type="entry name" value="SH2"/>
</dbReference>
<dbReference type="PROSITE" id="PS50001">
    <property type="entry name" value="SH2"/>
    <property type="match status" value="1"/>
</dbReference>
<dbReference type="InterPro" id="IPR036860">
    <property type="entry name" value="SH2_dom_sf"/>
</dbReference>
<dbReference type="PRINTS" id="PR00401">
    <property type="entry name" value="SH2DOMAIN"/>
</dbReference>
<reference evidence="3" key="1">
    <citation type="submission" date="2019-10" db="EMBL/GenBank/DDBJ databases">
        <title>Corvus moneduloides (New Caledonian crow) genome, bCorMon1, primary haplotype.</title>
        <authorList>
            <person name="Rutz C."/>
            <person name="Fungtammasan C."/>
            <person name="Mountcastle J."/>
            <person name="Formenti G."/>
            <person name="Chow W."/>
            <person name="Howe K."/>
            <person name="Steele M.P."/>
            <person name="Fernandes J."/>
            <person name="Gilbert M.T.P."/>
            <person name="Fedrigo O."/>
            <person name="Jarvis E.D."/>
            <person name="Gemmell N."/>
        </authorList>
    </citation>
    <scope>NUCLEOTIDE SEQUENCE [LARGE SCALE GENOMIC DNA]</scope>
</reference>
<evidence type="ECO:0000313" key="3">
    <source>
        <dbReference type="Proteomes" id="UP000694553"/>
    </source>
</evidence>
<reference evidence="2" key="2">
    <citation type="submission" date="2025-08" db="UniProtKB">
        <authorList>
            <consortium name="Ensembl"/>
        </authorList>
    </citation>
    <scope>IDENTIFICATION</scope>
</reference>
<reference evidence="2" key="3">
    <citation type="submission" date="2025-09" db="UniProtKB">
        <authorList>
            <consortium name="Ensembl"/>
        </authorList>
    </citation>
    <scope>IDENTIFICATION</scope>
</reference>
<feature type="region of interest" description="Disordered" evidence="1">
    <location>
        <begin position="327"/>
        <end position="346"/>
    </location>
</feature>
<accession>A0A8U7MVP3</accession>
<evidence type="ECO:0000256" key="1">
    <source>
        <dbReference type="SAM" id="MobiDB-lite"/>
    </source>
</evidence>
<dbReference type="InterPro" id="IPR043539">
    <property type="entry name" value="Grb2-like"/>
</dbReference>
<dbReference type="Proteomes" id="UP000694553">
    <property type="component" value="Unassembled WGS sequence"/>
</dbReference>
<feature type="region of interest" description="Disordered" evidence="1">
    <location>
        <begin position="1"/>
        <end position="22"/>
    </location>
</feature>
<dbReference type="Ensembl" id="ENSCMUT00000031884.1">
    <property type="protein sequence ID" value="ENSCMUP00000031144.1"/>
    <property type="gene ID" value="ENSCMUG00000008570.2"/>
</dbReference>
<dbReference type="Gene3D" id="3.30.505.10">
    <property type="entry name" value="SH2 domain"/>
    <property type="match status" value="1"/>
</dbReference>
<organism evidence="2 3">
    <name type="scientific">Corvus moneduloides</name>
    <name type="common">New Caledonian crow</name>
    <dbReference type="NCBI Taxonomy" id="1196302"/>
    <lineage>
        <taxon>Eukaryota</taxon>
        <taxon>Metazoa</taxon>
        <taxon>Chordata</taxon>
        <taxon>Craniata</taxon>
        <taxon>Vertebrata</taxon>
        <taxon>Euteleostomi</taxon>
        <taxon>Archelosauria</taxon>
        <taxon>Archosauria</taxon>
        <taxon>Dinosauria</taxon>
        <taxon>Saurischia</taxon>
        <taxon>Theropoda</taxon>
        <taxon>Coelurosauria</taxon>
        <taxon>Aves</taxon>
        <taxon>Neognathae</taxon>
        <taxon>Neoaves</taxon>
        <taxon>Telluraves</taxon>
        <taxon>Australaves</taxon>
        <taxon>Passeriformes</taxon>
        <taxon>Corvoidea</taxon>
        <taxon>Corvidae</taxon>
        <taxon>Corvus</taxon>
    </lineage>
</organism>
<evidence type="ECO:0000313" key="2">
    <source>
        <dbReference type="Ensembl" id="ENSCMUP00000031144.1"/>
    </source>
</evidence>
<protein>
    <submittedName>
        <fullName evidence="2">Src like adaptor 2</fullName>
    </submittedName>
</protein>